<feature type="domain" description="Retrotransposon gag" evidence="1">
    <location>
        <begin position="11"/>
        <end position="107"/>
    </location>
</feature>
<evidence type="ECO:0000313" key="3">
    <source>
        <dbReference type="RefSeq" id="XP_015087021.1"/>
    </source>
</evidence>
<organism evidence="2 3">
    <name type="scientific">Solanum pennellii</name>
    <name type="common">Tomato</name>
    <name type="synonym">Lycopersicon pennellii</name>
    <dbReference type="NCBI Taxonomy" id="28526"/>
    <lineage>
        <taxon>Eukaryota</taxon>
        <taxon>Viridiplantae</taxon>
        <taxon>Streptophyta</taxon>
        <taxon>Embryophyta</taxon>
        <taxon>Tracheophyta</taxon>
        <taxon>Spermatophyta</taxon>
        <taxon>Magnoliopsida</taxon>
        <taxon>eudicotyledons</taxon>
        <taxon>Gunneridae</taxon>
        <taxon>Pentapetalae</taxon>
        <taxon>asterids</taxon>
        <taxon>lamiids</taxon>
        <taxon>Solanales</taxon>
        <taxon>Solanaceae</taxon>
        <taxon>Solanoideae</taxon>
        <taxon>Solaneae</taxon>
        <taxon>Solanum</taxon>
        <taxon>Solanum subgen. Lycopersicon</taxon>
    </lineage>
</organism>
<sequence length="156" mass="17826">MGVDEEAKAELTAYQLKDVAQIWYQMWADSRARGDVPIIWNVLKTAFLERFFPREQQEAKVEEFINLRQGGMSVKEYSLKFVKLSKHTSSLVENSRDEMGKFVIGVSEDLVEDCRAAMLHDSMDLGSSGRGSFGVQNRPKFKRYSGLLLQGIRMPK</sequence>
<dbReference type="GeneID" id="107030154"/>
<dbReference type="Pfam" id="PF03732">
    <property type="entry name" value="Retrotrans_gag"/>
    <property type="match status" value="1"/>
</dbReference>
<reference evidence="2" key="1">
    <citation type="journal article" date="2014" name="Nat. Genet.">
        <title>The genome of the stress-tolerant wild tomato species Solanum pennellii.</title>
        <authorList>
            <person name="Bolger A."/>
            <person name="Scossa F."/>
            <person name="Bolger M.E."/>
            <person name="Lanz C."/>
            <person name="Maumus F."/>
            <person name="Tohge T."/>
            <person name="Quesneville H."/>
            <person name="Alseekh S."/>
            <person name="Sorensen I."/>
            <person name="Lichtenstein G."/>
            <person name="Fich E.A."/>
            <person name="Conte M."/>
            <person name="Keller H."/>
            <person name="Schneeberger K."/>
            <person name="Schwacke R."/>
            <person name="Ofner I."/>
            <person name="Vrebalov J."/>
            <person name="Xu Y."/>
            <person name="Osorio S."/>
            <person name="Aflitos S.A."/>
            <person name="Schijlen E."/>
            <person name="Jimenez-Gomez J.M."/>
            <person name="Ryngajllo M."/>
            <person name="Kimura S."/>
            <person name="Kumar R."/>
            <person name="Koenig D."/>
            <person name="Headland L.R."/>
            <person name="Maloof J.N."/>
            <person name="Sinha N."/>
            <person name="van Ham R.C."/>
            <person name="Lankhorst R.K."/>
            <person name="Mao L."/>
            <person name="Vogel A."/>
            <person name="Arsova B."/>
            <person name="Panstruga R."/>
            <person name="Fei Z."/>
            <person name="Rose J.K."/>
            <person name="Zamir D."/>
            <person name="Carrari F."/>
            <person name="Giovannoni J.J."/>
            <person name="Weigel D."/>
            <person name="Usadel B."/>
            <person name="Fernie A.R."/>
        </authorList>
    </citation>
    <scope>NUCLEOTIDE SEQUENCE [LARGE SCALE GENOMIC DNA]</scope>
    <source>
        <strain evidence="2">cv. LA0716</strain>
    </source>
</reference>
<proteinExistence type="predicted"/>
<protein>
    <submittedName>
        <fullName evidence="3">Uncharacterized protein LOC107030154</fullName>
    </submittedName>
</protein>
<accession>A0ABM1HL05</accession>
<name>A0ABM1HL05_SOLPN</name>
<dbReference type="RefSeq" id="XP_015087021.1">
    <property type="nucleotide sequence ID" value="XM_015231535.1"/>
</dbReference>
<evidence type="ECO:0000313" key="2">
    <source>
        <dbReference type="Proteomes" id="UP000694930"/>
    </source>
</evidence>
<evidence type="ECO:0000259" key="1">
    <source>
        <dbReference type="Pfam" id="PF03732"/>
    </source>
</evidence>
<reference evidence="3" key="2">
    <citation type="submission" date="2025-08" db="UniProtKB">
        <authorList>
            <consortium name="RefSeq"/>
        </authorList>
    </citation>
    <scope>IDENTIFICATION</scope>
</reference>
<gene>
    <name evidence="3" type="primary">LOC107030154</name>
</gene>
<dbReference type="Proteomes" id="UP000694930">
    <property type="component" value="Chromosome 9"/>
</dbReference>
<dbReference type="InterPro" id="IPR005162">
    <property type="entry name" value="Retrotrans_gag_dom"/>
</dbReference>
<keyword evidence="2" id="KW-1185">Reference proteome</keyword>